<reference evidence="2 3" key="1">
    <citation type="submission" date="2020-08" db="EMBL/GenBank/DDBJ databases">
        <title>Genomic Encyclopedia of Type Strains, Phase IV (KMG-IV): sequencing the most valuable type-strain genomes for metagenomic binning, comparative biology and taxonomic classification.</title>
        <authorList>
            <person name="Goeker M."/>
        </authorList>
    </citation>
    <scope>NUCLEOTIDE SEQUENCE [LARGE SCALE GENOMIC DNA]</scope>
    <source>
        <strain evidence="2 3">DSM 102189</strain>
    </source>
</reference>
<dbReference type="Proteomes" id="UP000538147">
    <property type="component" value="Unassembled WGS sequence"/>
</dbReference>
<evidence type="ECO:0000256" key="1">
    <source>
        <dbReference type="SAM" id="SignalP"/>
    </source>
</evidence>
<comment type="caution">
    <text evidence="2">The sequence shown here is derived from an EMBL/GenBank/DDBJ whole genome shotgun (WGS) entry which is preliminary data.</text>
</comment>
<name>A0A841L9F1_9SPHN</name>
<dbReference type="EMBL" id="JACIIV010000004">
    <property type="protein sequence ID" value="MBB6226465.1"/>
    <property type="molecule type" value="Genomic_DNA"/>
</dbReference>
<dbReference type="AlphaFoldDB" id="A0A841L9F1"/>
<feature type="chain" id="PRO_5032557763" evidence="1">
    <location>
        <begin position="21"/>
        <end position="182"/>
    </location>
</feature>
<accession>A0A841L9F1</accession>
<gene>
    <name evidence="2" type="ORF">FHS79_000622</name>
</gene>
<organism evidence="2 3">
    <name type="scientific">Polymorphobacter multimanifer</name>
    <dbReference type="NCBI Taxonomy" id="1070431"/>
    <lineage>
        <taxon>Bacteria</taxon>
        <taxon>Pseudomonadati</taxon>
        <taxon>Pseudomonadota</taxon>
        <taxon>Alphaproteobacteria</taxon>
        <taxon>Sphingomonadales</taxon>
        <taxon>Sphingosinicellaceae</taxon>
        <taxon>Polymorphobacter</taxon>
    </lineage>
</organism>
<feature type="signal peptide" evidence="1">
    <location>
        <begin position="1"/>
        <end position="20"/>
    </location>
</feature>
<dbReference type="RefSeq" id="WP_184195234.1">
    <property type="nucleotide sequence ID" value="NZ_BMOX01000077.1"/>
</dbReference>
<evidence type="ECO:0000313" key="3">
    <source>
        <dbReference type="Proteomes" id="UP000538147"/>
    </source>
</evidence>
<proteinExistence type="predicted"/>
<evidence type="ECO:0000313" key="2">
    <source>
        <dbReference type="EMBL" id="MBB6226465.1"/>
    </source>
</evidence>
<keyword evidence="1" id="KW-0732">Signal</keyword>
<keyword evidence="3" id="KW-1185">Reference proteome</keyword>
<sequence length="182" mass="20119">MKKKPAAFALVVLAAVGALAFTAFRSPFVTVTQGPFAADGACPSFKARYSLVQITFGNRGLSTLNSLYETFVGEGAFEISEFNVASTGNGRFTIVGSSNRGPLTSDIFADRVVRLGQDREDEELRRTLQSAFCHRGRIYEHQLVDLGDGSTLSQDLEYWTENAAFRFRLYQNRRLTADVTAR</sequence>
<protein>
    <submittedName>
        <fullName evidence="2">Uncharacterized protein</fullName>
    </submittedName>
</protein>